<gene>
    <name evidence="2" type="ORF">KUG47_13070</name>
</gene>
<feature type="chain" id="PRO_5037636574" description="Twin-arginine translocation signal domain-containing protein" evidence="1">
    <location>
        <begin position="27"/>
        <end position="126"/>
    </location>
</feature>
<comment type="caution">
    <text evidence="2">The sequence shown here is derived from an EMBL/GenBank/DDBJ whole genome shotgun (WGS) entry which is preliminary data.</text>
</comment>
<dbReference type="RefSeq" id="WP_217678413.1">
    <property type="nucleotide sequence ID" value="NZ_JAHRVA010000005.1"/>
</dbReference>
<accession>A0A949PN54</accession>
<name>A0A949PN54_9HYPH</name>
<evidence type="ECO:0000313" key="3">
    <source>
        <dbReference type="Proteomes" id="UP000752297"/>
    </source>
</evidence>
<protein>
    <recommendedName>
        <fullName evidence="4">Twin-arginine translocation signal domain-containing protein</fullName>
    </recommendedName>
</protein>
<dbReference type="PROSITE" id="PS51318">
    <property type="entry name" value="TAT"/>
    <property type="match status" value="1"/>
</dbReference>
<dbReference type="AlphaFoldDB" id="A0A949PN54"/>
<feature type="signal peptide" evidence="1">
    <location>
        <begin position="1"/>
        <end position="26"/>
    </location>
</feature>
<dbReference type="Proteomes" id="UP000752297">
    <property type="component" value="Unassembled WGS sequence"/>
</dbReference>
<dbReference type="EMBL" id="JAHRVA010000005">
    <property type="protein sequence ID" value="MBV2144426.1"/>
    <property type="molecule type" value="Genomic_DNA"/>
</dbReference>
<proteinExistence type="predicted"/>
<evidence type="ECO:0000313" key="2">
    <source>
        <dbReference type="EMBL" id="MBV2144426.1"/>
    </source>
</evidence>
<sequence>MLNRRSFLRAAPAAGVALTVPAVAIAAKPEKNPDERIDAALAEIIAAFREKWPNCPIRIDDIDNVSSGVITIISHCGKDEPGTVNFRRRKLSTVKPKVHFDDGSPLLADDVTGSTAFADWERRKST</sequence>
<dbReference type="InterPro" id="IPR006311">
    <property type="entry name" value="TAT_signal"/>
</dbReference>
<evidence type="ECO:0000256" key="1">
    <source>
        <dbReference type="SAM" id="SignalP"/>
    </source>
</evidence>
<organism evidence="2 3">
    <name type="scientific">Falsochrobactrum tianjinense</name>
    <dbReference type="NCBI Taxonomy" id="2706015"/>
    <lineage>
        <taxon>Bacteria</taxon>
        <taxon>Pseudomonadati</taxon>
        <taxon>Pseudomonadota</taxon>
        <taxon>Alphaproteobacteria</taxon>
        <taxon>Hyphomicrobiales</taxon>
        <taxon>Brucellaceae</taxon>
        <taxon>Falsochrobactrum</taxon>
    </lineage>
</organism>
<reference evidence="2 3" key="1">
    <citation type="submission" date="2021-06" db="EMBL/GenBank/DDBJ databases">
        <title>Falsochrobactrum tianjin sp.nov., a new petroleum-degrading bacteria isolated from oily soils.</title>
        <authorList>
            <person name="Chen G."/>
            <person name="Chen H."/>
            <person name="Tian J."/>
            <person name="Qing J."/>
            <person name="Zhong L."/>
            <person name="Ma W."/>
            <person name="Song Y."/>
            <person name="Cui X."/>
            <person name="Yan B."/>
        </authorList>
    </citation>
    <scope>NUCLEOTIDE SEQUENCE [LARGE SCALE GENOMIC DNA]</scope>
    <source>
        <strain evidence="2 3">TDYN1</strain>
    </source>
</reference>
<evidence type="ECO:0008006" key="4">
    <source>
        <dbReference type="Google" id="ProtNLM"/>
    </source>
</evidence>
<keyword evidence="3" id="KW-1185">Reference proteome</keyword>
<keyword evidence="1" id="KW-0732">Signal</keyword>